<evidence type="ECO:0000313" key="2">
    <source>
        <dbReference type="Proteomes" id="UP000199702"/>
    </source>
</evidence>
<dbReference type="Proteomes" id="UP000199702">
    <property type="component" value="Unassembled WGS sequence"/>
</dbReference>
<dbReference type="EMBL" id="FNYA01000014">
    <property type="protein sequence ID" value="SEJ37779.1"/>
    <property type="molecule type" value="Genomic_DNA"/>
</dbReference>
<proteinExistence type="predicted"/>
<name>A0A1H6Y952_9FLAO</name>
<keyword evidence="2" id="KW-1185">Reference proteome</keyword>
<dbReference type="RefSeq" id="WP_091316081.1">
    <property type="nucleotide sequence ID" value="NZ_CBCSJU010000004.1"/>
</dbReference>
<reference evidence="2" key="1">
    <citation type="submission" date="2016-10" db="EMBL/GenBank/DDBJ databases">
        <authorList>
            <person name="Varghese N."/>
            <person name="Submissions S."/>
        </authorList>
    </citation>
    <scope>NUCLEOTIDE SEQUENCE [LARGE SCALE GENOMIC DNA]</scope>
    <source>
        <strain evidence="2">DSM 17934</strain>
    </source>
</reference>
<accession>A0A1H6Y952</accession>
<gene>
    <name evidence="1" type="ORF">SAMN05660918_0167</name>
</gene>
<dbReference type="OrthoDB" id="1321682at2"/>
<dbReference type="AlphaFoldDB" id="A0A1H6Y952"/>
<protein>
    <submittedName>
        <fullName evidence="1">Uncharacterized protein</fullName>
    </submittedName>
</protein>
<evidence type="ECO:0000313" key="1">
    <source>
        <dbReference type="EMBL" id="SEJ37779.1"/>
    </source>
</evidence>
<sequence>MKIKFLLLLIIPLFAKGQSKPFYKQTITAYEINKNDTINKKILVTYLDSLRKIITTENNISNSISGSKSNSNKSHSVIEVDTDRLYISTDIDEKGDTIGKLIYVYDDKKNRTENYQIRNGDTINGQKRIYNQSGKYTKLFNKHKDSHKYFLSMEWDYDSEGNEIEQKTYNELGKLVGYNKYENVYKKNELITTKFSYVNEKGFVKKYKEIKKDSIITTYYYEDSVGYNYGIKIKNVDGGVRIEERDKNDCLKELKIYDDKKNLIILVKNTEIKL</sequence>
<organism evidence="1 2">
    <name type="scientific">Flavobacterium terrigena</name>
    <dbReference type="NCBI Taxonomy" id="402734"/>
    <lineage>
        <taxon>Bacteria</taxon>
        <taxon>Pseudomonadati</taxon>
        <taxon>Bacteroidota</taxon>
        <taxon>Flavobacteriia</taxon>
        <taxon>Flavobacteriales</taxon>
        <taxon>Flavobacteriaceae</taxon>
        <taxon>Flavobacterium</taxon>
    </lineage>
</organism>